<evidence type="ECO:0000313" key="2">
    <source>
        <dbReference type="EMBL" id="CDW60848.1"/>
    </source>
</evidence>
<dbReference type="Gene3D" id="4.10.410.10">
    <property type="entry name" value="Pancreatic trypsin inhibitor Kunitz domain"/>
    <property type="match status" value="2"/>
</dbReference>
<dbReference type="PANTHER" id="PTHR46339:SF2">
    <property type="entry name" value="BPTI_KUNITZ INHIBITOR DOMAIN-CONTAINING PROTEIN"/>
    <property type="match status" value="1"/>
</dbReference>
<reference evidence="2" key="2">
    <citation type="submission" date="2014-03" db="EMBL/GenBank/DDBJ databases">
        <title>The whipworm genome and dual-species transcriptomics of an intimate host-pathogen interaction.</title>
        <authorList>
            <person name="Foth B.J."/>
            <person name="Tsai I.J."/>
            <person name="Reid A.J."/>
            <person name="Bancroft A.J."/>
            <person name="Nichol S."/>
            <person name="Tracey A."/>
            <person name="Holroyd N."/>
            <person name="Cotton J.A."/>
            <person name="Stanley E.J."/>
            <person name="Zarowiecki M."/>
            <person name="Liu J.Z."/>
            <person name="Huckvale T."/>
            <person name="Cooper P.J."/>
            <person name="Grencis R.K."/>
            <person name="Berriman M."/>
        </authorList>
    </citation>
    <scope>NUCLEOTIDE SEQUENCE [LARGE SCALE GENOMIC DNA]</scope>
</reference>
<dbReference type="InterPro" id="IPR053014">
    <property type="entry name" value="Cuticle_assoc_divergent"/>
</dbReference>
<dbReference type="PANTHER" id="PTHR46339">
    <property type="entry name" value="PROTEIN CBG15282-RELATED"/>
    <property type="match status" value="1"/>
</dbReference>
<dbReference type="SUPFAM" id="SSF57362">
    <property type="entry name" value="BPTI-like"/>
    <property type="match status" value="2"/>
</dbReference>
<evidence type="ECO:0000313" key="3">
    <source>
        <dbReference type="Proteomes" id="UP000030665"/>
    </source>
</evidence>
<dbReference type="AlphaFoldDB" id="A0A077ZM77"/>
<dbReference type="GO" id="GO:0004867">
    <property type="term" value="F:serine-type endopeptidase inhibitor activity"/>
    <property type="evidence" value="ECO:0007669"/>
    <property type="project" value="InterPro"/>
</dbReference>
<dbReference type="InterPro" id="IPR036880">
    <property type="entry name" value="Kunitz_BPTI_sf"/>
</dbReference>
<organism evidence="2 3">
    <name type="scientific">Trichuris trichiura</name>
    <name type="common">Whipworm</name>
    <name type="synonym">Trichocephalus trichiurus</name>
    <dbReference type="NCBI Taxonomy" id="36087"/>
    <lineage>
        <taxon>Eukaryota</taxon>
        <taxon>Metazoa</taxon>
        <taxon>Ecdysozoa</taxon>
        <taxon>Nematoda</taxon>
        <taxon>Enoplea</taxon>
        <taxon>Dorylaimia</taxon>
        <taxon>Trichinellida</taxon>
        <taxon>Trichuridae</taxon>
        <taxon>Trichuris</taxon>
    </lineage>
</organism>
<protein>
    <submittedName>
        <fullName evidence="2">Lustrin cystein and Kunitz BPTI domain containing protein</fullName>
    </submittedName>
</protein>
<gene>
    <name evidence="2" type="ORF">TTRE_0000925101</name>
</gene>
<dbReference type="Proteomes" id="UP000030665">
    <property type="component" value="Unassembled WGS sequence"/>
</dbReference>
<accession>A0A077ZM77</accession>
<proteinExistence type="predicted"/>
<dbReference type="SMART" id="SM00131">
    <property type="entry name" value="KU"/>
    <property type="match status" value="2"/>
</dbReference>
<dbReference type="STRING" id="36087.A0A077ZM77"/>
<dbReference type="PROSITE" id="PS50279">
    <property type="entry name" value="BPTI_KUNITZ_2"/>
    <property type="match status" value="2"/>
</dbReference>
<dbReference type="Pfam" id="PF00014">
    <property type="entry name" value="Kunitz_BPTI"/>
    <property type="match status" value="2"/>
</dbReference>
<evidence type="ECO:0000259" key="1">
    <source>
        <dbReference type="PROSITE" id="PS50279"/>
    </source>
</evidence>
<keyword evidence="3" id="KW-1185">Reference proteome</keyword>
<reference evidence="2" key="1">
    <citation type="submission" date="2014-01" db="EMBL/GenBank/DDBJ databases">
        <authorList>
            <person name="Aslett M."/>
        </authorList>
    </citation>
    <scope>NUCLEOTIDE SEQUENCE</scope>
</reference>
<feature type="domain" description="BPTI/Kunitz inhibitor" evidence="1">
    <location>
        <begin position="15"/>
        <end position="65"/>
    </location>
</feature>
<dbReference type="OrthoDB" id="5870466at2759"/>
<dbReference type="InterPro" id="IPR002223">
    <property type="entry name" value="Kunitz_BPTI"/>
</dbReference>
<feature type="domain" description="BPTI/Kunitz inhibitor" evidence="1">
    <location>
        <begin position="117"/>
        <end position="168"/>
    </location>
</feature>
<name>A0A077ZM77_TRITR</name>
<dbReference type="CDD" id="cd22593">
    <property type="entry name" value="Kunitz_conkunitzin"/>
    <property type="match status" value="1"/>
</dbReference>
<dbReference type="EMBL" id="HG807482">
    <property type="protein sequence ID" value="CDW60848.1"/>
    <property type="molecule type" value="Genomic_DNA"/>
</dbReference>
<sequence>MTTLCCPKEGEINCCHQVQVTGIGNELSLRWYFDQTDHTCRFFFYRGLKGNENNFFSKEECEHHCFGDPCTNDSHNTIKESRIKCTSDRDCPSQFYCHIGGSPSSTVCCTAVVGGKCFLPVAEGYGDEQLTRWYYDPHVQSCRLFLHRGKRGNHRNNFLNPLGCETIYSGKQK</sequence>